<evidence type="ECO:0000256" key="2">
    <source>
        <dbReference type="ARBA" id="ARBA00010566"/>
    </source>
</evidence>
<organism evidence="5 6">
    <name type="scientific">Candidatus Woesebacteria bacterium GW2011_GWA2_40_7</name>
    <dbReference type="NCBI Taxonomy" id="1618562"/>
    <lineage>
        <taxon>Bacteria</taxon>
        <taxon>Candidatus Woeseibacteriota</taxon>
    </lineage>
</organism>
<gene>
    <name evidence="5" type="ORF">UU16_C0035G0029</name>
</gene>
<comment type="caution">
    <text evidence="5">The sequence shown here is derived from an EMBL/GenBank/DDBJ whole genome shotgun (WGS) entry which is preliminary data.</text>
</comment>
<dbReference type="GO" id="GO:0005829">
    <property type="term" value="C:cytosol"/>
    <property type="evidence" value="ECO:0007669"/>
    <property type="project" value="TreeGrafter"/>
</dbReference>
<dbReference type="InterPro" id="IPR016143">
    <property type="entry name" value="Citrate_synth-like_sm_a-sub"/>
</dbReference>
<evidence type="ECO:0000256" key="1">
    <source>
        <dbReference type="ARBA" id="ARBA00005163"/>
    </source>
</evidence>
<sequence length="170" mass="18951">MKTYWKFHGEETPSATETIRAAKDGKTISESVAAGILQINDTHGGAIEPAMAMFYEIRNSKHEIRNFVKEQLEQGKRLSGFGHRIYEVDPRSQLLFKLAKDEGISDEYINLARDIERELLEQKGKVLPVNIDGAIAAILCAFGWEPKLGKAVFIIARTPGLCGQFLNSSK</sequence>
<dbReference type="CDD" id="cd06100">
    <property type="entry name" value="CCL_ACL-C"/>
    <property type="match status" value="1"/>
</dbReference>
<dbReference type="GO" id="GO:0005975">
    <property type="term" value="P:carbohydrate metabolic process"/>
    <property type="evidence" value="ECO:0007669"/>
    <property type="project" value="TreeGrafter"/>
</dbReference>
<dbReference type="PANTHER" id="PTHR11739">
    <property type="entry name" value="CITRATE SYNTHASE"/>
    <property type="match status" value="1"/>
</dbReference>
<comment type="similarity">
    <text evidence="2">Belongs to the citrate synthase family.</text>
</comment>
<dbReference type="Gene3D" id="1.10.230.10">
    <property type="entry name" value="Cytochrome P450-Terp, domain 2"/>
    <property type="match status" value="1"/>
</dbReference>
<accession>A0A0G0T7G7</accession>
<dbReference type="EC" id="2.3.3.16" evidence="3"/>
<dbReference type="GO" id="GO:0006099">
    <property type="term" value="P:tricarboxylic acid cycle"/>
    <property type="evidence" value="ECO:0007669"/>
    <property type="project" value="UniProtKB-UniPathway"/>
</dbReference>
<comment type="pathway">
    <text evidence="1">Carbohydrate metabolism; tricarboxylic acid cycle.</text>
</comment>
<keyword evidence="4" id="KW-0808">Transferase</keyword>
<evidence type="ECO:0000313" key="5">
    <source>
        <dbReference type="EMBL" id="KKR72948.1"/>
    </source>
</evidence>
<dbReference type="InterPro" id="IPR036969">
    <property type="entry name" value="Citrate_synthase_sf"/>
</dbReference>
<evidence type="ECO:0000256" key="4">
    <source>
        <dbReference type="ARBA" id="ARBA00022679"/>
    </source>
</evidence>
<dbReference type="InterPro" id="IPR016142">
    <property type="entry name" value="Citrate_synth-like_lrg_a-sub"/>
</dbReference>
<dbReference type="InterPro" id="IPR002020">
    <property type="entry name" value="Citrate_synthase"/>
</dbReference>
<dbReference type="AlphaFoldDB" id="A0A0G0T7G7"/>
<dbReference type="Pfam" id="PF00285">
    <property type="entry name" value="Citrate_synt"/>
    <property type="match status" value="1"/>
</dbReference>
<name>A0A0G0T7G7_9BACT</name>
<dbReference type="Gene3D" id="1.10.580.10">
    <property type="entry name" value="Citrate Synthase, domain 1"/>
    <property type="match status" value="1"/>
</dbReference>
<proteinExistence type="inferred from homology"/>
<dbReference type="UniPathway" id="UPA00223"/>
<dbReference type="GO" id="GO:0036440">
    <property type="term" value="F:citrate synthase activity"/>
    <property type="evidence" value="ECO:0007669"/>
    <property type="project" value="UniProtKB-EC"/>
</dbReference>
<dbReference type="SUPFAM" id="SSF48256">
    <property type="entry name" value="Citrate synthase"/>
    <property type="match status" value="1"/>
</dbReference>
<protein>
    <recommendedName>
        <fullName evidence="3">citrate synthase (unknown stereospecificity)</fullName>
        <ecNumber evidence="3">2.3.3.16</ecNumber>
    </recommendedName>
</protein>
<dbReference type="PANTHER" id="PTHR11739:SF4">
    <property type="entry name" value="CITRATE SYNTHASE, PEROXISOMAL"/>
    <property type="match status" value="1"/>
</dbReference>
<evidence type="ECO:0000313" key="6">
    <source>
        <dbReference type="Proteomes" id="UP000034013"/>
    </source>
</evidence>
<dbReference type="Proteomes" id="UP000034013">
    <property type="component" value="Unassembled WGS sequence"/>
</dbReference>
<reference evidence="5 6" key="1">
    <citation type="journal article" date="2015" name="Nature">
        <title>rRNA introns, odd ribosomes, and small enigmatic genomes across a large radiation of phyla.</title>
        <authorList>
            <person name="Brown C.T."/>
            <person name="Hug L.A."/>
            <person name="Thomas B.C."/>
            <person name="Sharon I."/>
            <person name="Castelle C.J."/>
            <person name="Singh A."/>
            <person name="Wilkins M.J."/>
            <person name="Williams K.H."/>
            <person name="Banfield J.F."/>
        </authorList>
    </citation>
    <scope>NUCLEOTIDE SEQUENCE [LARGE SCALE GENOMIC DNA]</scope>
</reference>
<evidence type="ECO:0000256" key="3">
    <source>
        <dbReference type="ARBA" id="ARBA00012972"/>
    </source>
</evidence>
<dbReference type="EMBL" id="LBZO01000035">
    <property type="protein sequence ID" value="KKR72948.1"/>
    <property type="molecule type" value="Genomic_DNA"/>
</dbReference>